<evidence type="ECO:0000313" key="2">
    <source>
        <dbReference type="EMBL" id="KAK3289641.1"/>
    </source>
</evidence>
<sequence>MADAAPPPDDVDDARNDHPPTVVVELDKFRDEISSKYNKCDFTLHVKPTSSAASPDDELRMAVFRCKAPDGTFAKTKLEKYADRHHHALCLAYDFDAYAKNGLENTGAKVWTSVRDHATFARMALLCDFEKKKINRWYEVLREEHRVRFVVDIDIDFAMNDEEKVALLRTYIHSAKIALKKKCATVKRSSILNDKNDTKFRELWRITDASKGKKTSFHLVLTGLGHLSNHLKEGKKLNGAIEKVFMASAEFIQFEKYCKRNSEGALQSFLDNNIYSSWRPMRLPLMVKAKLDPEKERTFYPVEVDFEKNTITRIPHKYEDGFADAFPNYMASYVSPDEMKVKLDLLTDQAPGLATSTARRSGKKRKGTASNTAGAPRKKSSSASEGVIAEKLRSGMEPIAKRVFELADENSALFPYKNLVVWSKLEYDQTHRNVLVRVDSQKCPFLPDPHSQMKQPVYVTFEETGDIFVQCWDKTSCKDKKPAAYPTAELKAEAMTLFKKVSFASILTTALQSAPAPSNTSRETPTSSRVDDDPTTMVTTVTTTTTTEDGDIATGATPEDWRDDETDAMEEGDENRDDSSLATLLSKPLPSDTSREPPSPARVDDDDDDDDADDDDTHDQSPDDDAPRYENIIETAKVIDSLLAHTAPARDIWVAEIKPIIGAIAMIAAGNKSIFPRARKLAQNTIGFGSFNALWAASRKKRPNLGVHYLRDVYIRCGEEAVKENRSDSSDYFAPLCGDTGEGQEVTQEIRDRDQNTRDQLEFHSTSMADKTPSSRIYKLSPEDVVGGVLKRKREDAPEQITDVLRFLNSEKRCPDSGEPLSFRVSQEGQFTVSCRHSDCGLCPKNLRSFNPGVINLIYAPQINITNNNYTSVESHIASAHLLPEEILDDYNDKYAAVLHGGKMAVANEECE</sequence>
<dbReference type="EMBL" id="LGRX02000063">
    <property type="protein sequence ID" value="KAK3289641.1"/>
    <property type="molecule type" value="Genomic_DNA"/>
</dbReference>
<dbReference type="AlphaFoldDB" id="A0AAE0H618"/>
<dbReference type="Proteomes" id="UP001190700">
    <property type="component" value="Unassembled WGS sequence"/>
</dbReference>
<feature type="compositionally biased region" description="Acidic residues" evidence="1">
    <location>
        <begin position="604"/>
        <end position="617"/>
    </location>
</feature>
<feature type="compositionally biased region" description="Low complexity" evidence="1">
    <location>
        <begin position="535"/>
        <end position="547"/>
    </location>
</feature>
<evidence type="ECO:0000256" key="1">
    <source>
        <dbReference type="SAM" id="MobiDB-lite"/>
    </source>
</evidence>
<feature type="compositionally biased region" description="Polar residues" evidence="1">
    <location>
        <begin position="511"/>
        <end position="528"/>
    </location>
</feature>
<proteinExistence type="predicted"/>
<keyword evidence="3" id="KW-1185">Reference proteome</keyword>
<comment type="caution">
    <text evidence="2">The sequence shown here is derived from an EMBL/GenBank/DDBJ whole genome shotgun (WGS) entry which is preliminary data.</text>
</comment>
<organism evidence="2 3">
    <name type="scientific">Cymbomonas tetramitiformis</name>
    <dbReference type="NCBI Taxonomy" id="36881"/>
    <lineage>
        <taxon>Eukaryota</taxon>
        <taxon>Viridiplantae</taxon>
        <taxon>Chlorophyta</taxon>
        <taxon>Pyramimonadophyceae</taxon>
        <taxon>Pyramimonadales</taxon>
        <taxon>Pyramimonadaceae</taxon>
        <taxon>Cymbomonas</taxon>
    </lineage>
</organism>
<feature type="compositionally biased region" description="Acidic residues" evidence="1">
    <location>
        <begin position="561"/>
        <end position="576"/>
    </location>
</feature>
<protein>
    <submittedName>
        <fullName evidence="2">Uncharacterized protein</fullName>
    </submittedName>
</protein>
<accession>A0AAE0H618</accession>
<feature type="compositionally biased region" description="Basic and acidic residues" evidence="1">
    <location>
        <begin position="618"/>
        <end position="628"/>
    </location>
</feature>
<feature type="region of interest" description="Disordered" evidence="1">
    <location>
        <begin position="511"/>
        <end position="629"/>
    </location>
</feature>
<name>A0AAE0H618_9CHLO</name>
<feature type="region of interest" description="Disordered" evidence="1">
    <location>
        <begin position="352"/>
        <end position="386"/>
    </location>
</feature>
<gene>
    <name evidence="2" type="ORF">CYMTET_2911</name>
</gene>
<reference evidence="2 3" key="1">
    <citation type="journal article" date="2015" name="Genome Biol. Evol.">
        <title>Comparative Genomics of a Bacterivorous Green Alga Reveals Evolutionary Causalities and Consequences of Phago-Mixotrophic Mode of Nutrition.</title>
        <authorList>
            <person name="Burns J.A."/>
            <person name="Paasch A."/>
            <person name="Narechania A."/>
            <person name="Kim E."/>
        </authorList>
    </citation>
    <scope>NUCLEOTIDE SEQUENCE [LARGE SCALE GENOMIC DNA]</scope>
    <source>
        <strain evidence="2 3">PLY_AMNH</strain>
    </source>
</reference>
<evidence type="ECO:0000313" key="3">
    <source>
        <dbReference type="Proteomes" id="UP001190700"/>
    </source>
</evidence>